<evidence type="ECO:0000313" key="1">
    <source>
        <dbReference type="EMBL" id="KKM93364.1"/>
    </source>
</evidence>
<feature type="non-terminal residue" evidence="1">
    <location>
        <position position="1"/>
    </location>
</feature>
<sequence>EYGSLLLDTPHGAIAEKRQLDVFSASIDFIF</sequence>
<protein>
    <submittedName>
        <fullName evidence="1">Uncharacterized protein</fullName>
    </submittedName>
</protein>
<accession>A0A0F9LEK6</accession>
<gene>
    <name evidence="1" type="ORF">LCGC14_1209200</name>
</gene>
<reference evidence="1" key="1">
    <citation type="journal article" date="2015" name="Nature">
        <title>Complex archaea that bridge the gap between prokaryotes and eukaryotes.</title>
        <authorList>
            <person name="Spang A."/>
            <person name="Saw J.H."/>
            <person name="Jorgensen S.L."/>
            <person name="Zaremba-Niedzwiedzka K."/>
            <person name="Martijn J."/>
            <person name="Lind A.E."/>
            <person name="van Eijk R."/>
            <person name="Schleper C."/>
            <person name="Guy L."/>
            <person name="Ettema T.J."/>
        </authorList>
    </citation>
    <scope>NUCLEOTIDE SEQUENCE</scope>
</reference>
<dbReference type="EMBL" id="LAZR01006274">
    <property type="protein sequence ID" value="KKM93364.1"/>
    <property type="molecule type" value="Genomic_DNA"/>
</dbReference>
<proteinExistence type="predicted"/>
<comment type="caution">
    <text evidence="1">The sequence shown here is derived from an EMBL/GenBank/DDBJ whole genome shotgun (WGS) entry which is preliminary data.</text>
</comment>
<dbReference type="AlphaFoldDB" id="A0A0F9LEK6"/>
<organism evidence="1">
    <name type="scientific">marine sediment metagenome</name>
    <dbReference type="NCBI Taxonomy" id="412755"/>
    <lineage>
        <taxon>unclassified sequences</taxon>
        <taxon>metagenomes</taxon>
        <taxon>ecological metagenomes</taxon>
    </lineage>
</organism>
<name>A0A0F9LEK6_9ZZZZ</name>